<dbReference type="FunFam" id="1.20.1720.10:FF:000004">
    <property type="entry name" value="EmrB/QacA family drug resistance transporter"/>
    <property type="match status" value="1"/>
</dbReference>
<dbReference type="CDD" id="cd17502">
    <property type="entry name" value="MFS_Azr1_MDR_like"/>
    <property type="match status" value="1"/>
</dbReference>
<feature type="region of interest" description="Disordered" evidence="8">
    <location>
        <begin position="515"/>
        <end position="540"/>
    </location>
</feature>
<dbReference type="GO" id="GO:0022857">
    <property type="term" value="F:transmembrane transporter activity"/>
    <property type="evidence" value="ECO:0007669"/>
    <property type="project" value="InterPro"/>
</dbReference>
<dbReference type="PANTHER" id="PTHR23501:SF197">
    <property type="entry name" value="COMD"/>
    <property type="match status" value="1"/>
</dbReference>
<feature type="transmembrane region" description="Helical" evidence="9">
    <location>
        <begin position="281"/>
        <end position="303"/>
    </location>
</feature>
<evidence type="ECO:0000256" key="3">
    <source>
        <dbReference type="ARBA" id="ARBA00022448"/>
    </source>
</evidence>
<dbReference type="InterPro" id="IPR036259">
    <property type="entry name" value="MFS_trans_sf"/>
</dbReference>
<keyword evidence="3" id="KW-0813">Transport</keyword>
<dbReference type="GO" id="GO:0005975">
    <property type="term" value="P:carbohydrate metabolic process"/>
    <property type="evidence" value="ECO:0007669"/>
    <property type="project" value="UniProtKB-ARBA"/>
</dbReference>
<proteinExistence type="inferred from homology"/>
<dbReference type="InterPro" id="IPR013783">
    <property type="entry name" value="Ig-like_fold"/>
</dbReference>
<keyword evidence="12" id="KW-1185">Reference proteome</keyword>
<dbReference type="Gene3D" id="1.20.1250.20">
    <property type="entry name" value="MFS general substrate transporter like domains"/>
    <property type="match status" value="1"/>
</dbReference>
<feature type="transmembrane region" description="Helical" evidence="9">
    <location>
        <begin position="20"/>
        <end position="38"/>
    </location>
</feature>
<keyword evidence="5 9" id="KW-0812">Transmembrane</keyword>
<keyword evidence="4" id="KW-1003">Cell membrane</keyword>
<dbReference type="PRINTS" id="PR01036">
    <property type="entry name" value="TCRTETB"/>
</dbReference>
<evidence type="ECO:0000259" key="10">
    <source>
        <dbReference type="PROSITE" id="PS50850"/>
    </source>
</evidence>
<dbReference type="InterPro" id="IPR017868">
    <property type="entry name" value="Filamin/ABP280_repeat-like"/>
</dbReference>
<organism evidence="11 12">
    <name type="scientific">Planotetraspora thailandica</name>
    <dbReference type="NCBI Taxonomy" id="487172"/>
    <lineage>
        <taxon>Bacteria</taxon>
        <taxon>Bacillati</taxon>
        <taxon>Actinomycetota</taxon>
        <taxon>Actinomycetes</taxon>
        <taxon>Streptosporangiales</taxon>
        <taxon>Streptosporangiaceae</taxon>
        <taxon>Planotetraspora</taxon>
    </lineage>
</organism>
<dbReference type="PROSITE" id="PS50194">
    <property type="entry name" value="FILAMIN_REPEAT"/>
    <property type="match status" value="1"/>
</dbReference>
<feature type="transmembrane region" description="Helical" evidence="9">
    <location>
        <begin position="370"/>
        <end position="392"/>
    </location>
</feature>
<dbReference type="PROSITE" id="PS50850">
    <property type="entry name" value="MFS"/>
    <property type="match status" value="1"/>
</dbReference>
<feature type="transmembrane region" description="Helical" evidence="9">
    <location>
        <begin position="239"/>
        <end position="260"/>
    </location>
</feature>
<dbReference type="AlphaFoldDB" id="A0A8J3V5G2"/>
<feature type="region of interest" description="Disordered" evidence="8">
    <location>
        <begin position="563"/>
        <end position="586"/>
    </location>
</feature>
<sequence length="829" mass="85905">MTTAVPVRDDPGAPMSHRQILEALSGLLIGLFVAILAATVVSNALPTIIADLHASETTYTWVITTDLLATTISTPLWGKLADLVSKKILVQLSLIIFVVGSAIAGLSQNPGMLLGARVVQGIGAGGLTALTQVIMAVMISPRERGRYSGYLGAVFALATIGGPLIGGVIVDTSWLGWRWCFYVGVPFAVLALIVLQRTLRLPVLKREVKIDWGGAVLIVASVSLLLIWVSFAGNKYDWLSWQTYVMVGGALVLALLFLLVEMKVREPVVPLRLFRNSTISLAVVSSLLVGVAMFGATTFLSQYFQLARGDSPTKAGIMTLPLILGLAVSSTAAGQIITRTGRWKIFLVAGGLFLTAGFGLMGTLRYDTNYWLLAVYMVAIGMGVGLTMQNLVLAVQNQVRQQDLGAASSVVAFFRTLGGAIGVSALGAVLGHRITDYLDEGLAALGVHSELSDGSVPRLSALPEPIRAVVQSAYGHGVGDVFLYAAPSALLALIAILFIKEIPLRTAGSEQPLDADAPAEVSAPGRHAHRSTQELASVGAGDRGGLGGLGGLAEAPAGARAATQHSAFASADATEPSGGSGIRGFVRRTDDTPVSYATITLIDVRGHQLGRTVTTAEGGYALWTPGSGTYTLIASASEHDPQVATLVVGDQPLDFDLVLAGSGKLSGTVRDPDGTPVAQAMVIVTDVRGEVVTTGTTDSAGTFSFSGVVAGAYTLAVSAAGHRPAAVPVEVGAGQTRKDIELLPGAHVRGTVRVKDGGGPLADARVTLLDSAGNVVGTATTGADGEYAFADLTDGQYTLIATGYPPAASALNLTGQGENEHDVWLGYPE</sequence>
<feature type="transmembrane region" description="Helical" evidence="9">
    <location>
        <begin position="58"/>
        <end position="76"/>
    </location>
</feature>
<evidence type="ECO:0000256" key="7">
    <source>
        <dbReference type="ARBA" id="ARBA00023136"/>
    </source>
</evidence>
<dbReference type="Pfam" id="PF07690">
    <property type="entry name" value="MFS_1"/>
    <property type="match status" value="1"/>
</dbReference>
<evidence type="ECO:0000256" key="5">
    <source>
        <dbReference type="ARBA" id="ARBA00022692"/>
    </source>
</evidence>
<dbReference type="Gene3D" id="1.20.1720.10">
    <property type="entry name" value="Multidrug resistance protein D"/>
    <property type="match status" value="1"/>
</dbReference>
<feature type="transmembrane region" description="Helical" evidence="9">
    <location>
        <begin position="481"/>
        <end position="499"/>
    </location>
</feature>
<feature type="transmembrane region" description="Helical" evidence="9">
    <location>
        <begin position="404"/>
        <end position="430"/>
    </location>
</feature>
<feature type="transmembrane region" description="Helical" evidence="9">
    <location>
        <begin position="176"/>
        <end position="195"/>
    </location>
</feature>
<feature type="transmembrane region" description="Helical" evidence="9">
    <location>
        <begin position="118"/>
        <end position="138"/>
    </location>
</feature>
<dbReference type="InterPro" id="IPR020846">
    <property type="entry name" value="MFS_dom"/>
</dbReference>
<dbReference type="RefSeq" id="WP_203946092.1">
    <property type="nucleotide sequence ID" value="NZ_BOOR01000031.1"/>
</dbReference>
<feature type="transmembrane region" description="Helical" evidence="9">
    <location>
        <begin position="315"/>
        <end position="333"/>
    </location>
</feature>
<dbReference type="PANTHER" id="PTHR23501">
    <property type="entry name" value="MAJOR FACILITATOR SUPERFAMILY"/>
    <property type="match status" value="1"/>
</dbReference>
<evidence type="ECO:0000256" key="4">
    <source>
        <dbReference type="ARBA" id="ARBA00022475"/>
    </source>
</evidence>
<dbReference type="SUPFAM" id="SSF103473">
    <property type="entry name" value="MFS general substrate transporter"/>
    <property type="match status" value="1"/>
</dbReference>
<gene>
    <name evidence="11" type="ORF">Pth03_43060</name>
</gene>
<dbReference type="GO" id="GO:0005886">
    <property type="term" value="C:plasma membrane"/>
    <property type="evidence" value="ECO:0007669"/>
    <property type="project" value="UniProtKB-SubCell"/>
</dbReference>
<evidence type="ECO:0000256" key="9">
    <source>
        <dbReference type="SAM" id="Phobius"/>
    </source>
</evidence>
<dbReference type="SUPFAM" id="SSF49464">
    <property type="entry name" value="Carboxypeptidase regulatory domain-like"/>
    <property type="match status" value="2"/>
</dbReference>
<protein>
    <submittedName>
        <fullName evidence="11">MFS transporter</fullName>
    </submittedName>
</protein>
<accession>A0A8J3V5G2</accession>
<feature type="domain" description="Major facilitator superfamily (MFS) profile" evidence="10">
    <location>
        <begin position="23"/>
        <end position="504"/>
    </location>
</feature>
<feature type="transmembrane region" description="Helical" evidence="9">
    <location>
        <begin position="88"/>
        <end position="106"/>
    </location>
</feature>
<evidence type="ECO:0000256" key="2">
    <source>
        <dbReference type="ARBA" id="ARBA00007520"/>
    </source>
</evidence>
<feature type="transmembrane region" description="Helical" evidence="9">
    <location>
        <begin position="150"/>
        <end position="170"/>
    </location>
</feature>
<evidence type="ECO:0000256" key="1">
    <source>
        <dbReference type="ARBA" id="ARBA00004651"/>
    </source>
</evidence>
<dbReference type="SUPFAM" id="SSF49478">
    <property type="entry name" value="Cna protein B-type domain"/>
    <property type="match status" value="1"/>
</dbReference>
<keyword evidence="7 9" id="KW-0472">Membrane</keyword>
<evidence type="ECO:0000313" key="12">
    <source>
        <dbReference type="Proteomes" id="UP000605992"/>
    </source>
</evidence>
<feature type="transmembrane region" description="Helical" evidence="9">
    <location>
        <begin position="215"/>
        <end position="233"/>
    </location>
</feature>
<reference evidence="11" key="1">
    <citation type="submission" date="2021-01" db="EMBL/GenBank/DDBJ databases">
        <title>Whole genome shotgun sequence of Planotetraspora thailandica NBRC 104271.</title>
        <authorList>
            <person name="Komaki H."/>
            <person name="Tamura T."/>
        </authorList>
    </citation>
    <scope>NUCLEOTIDE SEQUENCE</scope>
    <source>
        <strain evidence="11">NBRC 104271</strain>
    </source>
</reference>
<dbReference type="Proteomes" id="UP000605992">
    <property type="component" value="Unassembled WGS sequence"/>
</dbReference>
<dbReference type="Gene3D" id="2.60.40.10">
    <property type="entry name" value="Immunoglobulins"/>
    <property type="match status" value="1"/>
</dbReference>
<evidence type="ECO:0000256" key="8">
    <source>
        <dbReference type="SAM" id="MobiDB-lite"/>
    </source>
</evidence>
<dbReference type="EMBL" id="BOOR01000031">
    <property type="protein sequence ID" value="GII55917.1"/>
    <property type="molecule type" value="Genomic_DNA"/>
</dbReference>
<dbReference type="InterPro" id="IPR011701">
    <property type="entry name" value="MFS"/>
</dbReference>
<evidence type="ECO:0000256" key="6">
    <source>
        <dbReference type="ARBA" id="ARBA00022989"/>
    </source>
</evidence>
<dbReference type="InterPro" id="IPR008969">
    <property type="entry name" value="CarboxyPept-like_regulatory"/>
</dbReference>
<comment type="subcellular location">
    <subcellularLocation>
        <location evidence="1">Cell membrane</location>
        <topology evidence="1">Multi-pass membrane protein</topology>
    </subcellularLocation>
</comment>
<dbReference type="Pfam" id="PF13620">
    <property type="entry name" value="CarboxypepD_reg"/>
    <property type="match status" value="3"/>
</dbReference>
<keyword evidence="6 9" id="KW-1133">Transmembrane helix</keyword>
<feature type="transmembrane region" description="Helical" evidence="9">
    <location>
        <begin position="345"/>
        <end position="364"/>
    </location>
</feature>
<comment type="caution">
    <text evidence="11">The sequence shown here is derived from an EMBL/GenBank/DDBJ whole genome shotgun (WGS) entry which is preliminary data.</text>
</comment>
<evidence type="ECO:0000313" key="11">
    <source>
        <dbReference type="EMBL" id="GII55917.1"/>
    </source>
</evidence>
<comment type="similarity">
    <text evidence="2">Belongs to the major facilitator superfamily. TCR/Tet family.</text>
</comment>
<dbReference type="Gene3D" id="2.60.40.1120">
    <property type="entry name" value="Carboxypeptidase-like, regulatory domain"/>
    <property type="match status" value="2"/>
</dbReference>
<name>A0A8J3V5G2_9ACTN</name>